<evidence type="ECO:0000256" key="3">
    <source>
        <dbReference type="ARBA" id="ARBA00022729"/>
    </source>
</evidence>
<dbReference type="Proteomes" id="UP000192596">
    <property type="component" value="Unassembled WGS sequence"/>
</dbReference>
<feature type="region of interest" description="Disordered" evidence="9">
    <location>
        <begin position="361"/>
        <end position="384"/>
    </location>
</feature>
<evidence type="ECO:0000313" key="11">
    <source>
        <dbReference type="EMBL" id="OQO14498.1"/>
    </source>
</evidence>
<evidence type="ECO:0000256" key="10">
    <source>
        <dbReference type="SAM" id="Phobius"/>
    </source>
</evidence>
<evidence type="ECO:0000256" key="9">
    <source>
        <dbReference type="SAM" id="MobiDB-lite"/>
    </source>
</evidence>
<keyword evidence="3" id="KW-0732">Signal</keyword>
<dbReference type="EMBL" id="NAJO01000002">
    <property type="protein sequence ID" value="OQO14498.1"/>
    <property type="molecule type" value="Genomic_DNA"/>
</dbReference>
<comment type="function">
    <text evidence="7">Is probably involved in a pathway contributing to genomic integrity.</text>
</comment>
<protein>
    <submittedName>
        <fullName evidence="11">Uncharacterized protein</fullName>
    </submittedName>
</protein>
<dbReference type="OrthoDB" id="1926781at2759"/>
<evidence type="ECO:0000256" key="1">
    <source>
        <dbReference type="ARBA" id="ARBA00004115"/>
    </source>
</evidence>
<dbReference type="AlphaFoldDB" id="A0A1V8TT52"/>
<dbReference type="PANTHER" id="PTHR12924:SF0">
    <property type="entry name" value="TRANSLOCON-ASSOCIATED PROTEIN SUBUNIT ALPHA"/>
    <property type="match status" value="1"/>
</dbReference>
<proteinExistence type="inferred from homology"/>
<evidence type="ECO:0000313" key="12">
    <source>
        <dbReference type="Proteomes" id="UP000192596"/>
    </source>
</evidence>
<comment type="similarity">
    <text evidence="8">Belongs to the IRC22 family.</text>
</comment>
<dbReference type="PANTHER" id="PTHR12924">
    <property type="entry name" value="TRANSLOCON-ASSOCIATED PROTEIN, ALPHA SUBUNIT"/>
    <property type="match status" value="1"/>
</dbReference>
<comment type="caution">
    <text evidence="11">The sequence shown here is derived from an EMBL/GenBank/DDBJ whole genome shotgun (WGS) entry which is preliminary data.</text>
</comment>
<feature type="transmembrane region" description="Helical" evidence="10">
    <location>
        <begin position="331"/>
        <end position="352"/>
    </location>
</feature>
<sequence length="757" mass="83492">MCRLPWHTVRVDSPVDSQIIAPEVIISHADWDAYLARYPLNKAEDMPSYHCARKQAYHHTFFRATIDTSEQIFYRQFTGPMFAPGQGMKTANEVARQAKYLSVKVKLFEHQTERALLGVTRVVKMCKGAKVVEIELEFDLGNEWRARMIQSEVVKATKSGLWEGIRVYVRLTGREGFVEELEDAIDDPSKLQSTTLNVKISTTFPDSEVFGVKLVNGHPTRAVLDINNQEPEPIKVILAGGFLTTPNTAGAPSPPVIVRNLTSQRYSLQIPAGESQSVTYSFATELHPQDLRLNIAAILQDAKGDVVETLAYNETVSIVEAPLSFFDPQIIFLYLFLLAAFGGVCYFIYKTWISTLFPQKRRGGKGGERAQRSSGGSKKVDPADQVSVVGADGPAVTSGAKAYDQSWIPAEHLKRPEARRDLGRISLEHLSRVEAAKLLDWLVPLDDDIAPVEPTYDAYQPTNLVRVRPRALITQSGDYKRAVKKGKAIICGFGDPSKMPAAKFTKVSDLKDWGWDSTEMAAADVTGTLKNFVEALKQKQLPTTSPPVKGVSWRHVRNTTHDNVFYPATGGRYDVLFELGKGLIVPASSYGPSWYLSHKSGPSANLPPNTPLPKVSVWSDVSFLTWLQGTNDQNRQTLHYVVNINCINQTSIDVVSAALKRDGVKNGIPPKWPGHTFAQLRPGPFTRNDAYAAVLGTPNILGSGWLVQLGKKRVGGITVWDSSGNQNNDGLFQLSVMVEVIPITCADQGKDDGCQPS</sequence>
<keyword evidence="4" id="KW-0256">Endoplasmic reticulum</keyword>
<dbReference type="InterPro" id="IPR005595">
    <property type="entry name" value="TRAP_alpha"/>
</dbReference>
<keyword evidence="5 10" id="KW-1133">Transmembrane helix</keyword>
<comment type="subcellular location">
    <subcellularLocation>
        <location evidence="1">Endoplasmic reticulum membrane</location>
        <topology evidence="1">Single-pass type I membrane protein</topology>
    </subcellularLocation>
</comment>
<evidence type="ECO:0000256" key="4">
    <source>
        <dbReference type="ARBA" id="ARBA00022824"/>
    </source>
</evidence>
<reference evidence="12" key="1">
    <citation type="submission" date="2017-03" db="EMBL/GenBank/DDBJ databases">
        <title>Genomes of endolithic fungi from Antarctica.</title>
        <authorList>
            <person name="Coleine C."/>
            <person name="Masonjones S."/>
            <person name="Stajich J.E."/>
        </authorList>
    </citation>
    <scope>NUCLEOTIDE SEQUENCE [LARGE SCALE GENOMIC DNA]</scope>
    <source>
        <strain evidence="12">CCFEE 5527</strain>
    </source>
</reference>
<name>A0A1V8TT52_9PEZI</name>
<dbReference type="GO" id="GO:0005789">
    <property type="term" value="C:endoplasmic reticulum membrane"/>
    <property type="evidence" value="ECO:0007669"/>
    <property type="project" value="UniProtKB-SubCell"/>
</dbReference>
<evidence type="ECO:0000256" key="8">
    <source>
        <dbReference type="ARBA" id="ARBA00038311"/>
    </source>
</evidence>
<organism evidence="11 12">
    <name type="scientific">Cryoendolithus antarcticus</name>
    <dbReference type="NCBI Taxonomy" id="1507870"/>
    <lineage>
        <taxon>Eukaryota</taxon>
        <taxon>Fungi</taxon>
        <taxon>Dikarya</taxon>
        <taxon>Ascomycota</taxon>
        <taxon>Pezizomycotina</taxon>
        <taxon>Dothideomycetes</taxon>
        <taxon>Dothideomycetidae</taxon>
        <taxon>Cladosporiales</taxon>
        <taxon>Cladosporiaceae</taxon>
        <taxon>Cryoendolithus</taxon>
    </lineage>
</organism>
<dbReference type="Pfam" id="PF03896">
    <property type="entry name" value="TRAP_alpha"/>
    <property type="match status" value="1"/>
</dbReference>
<gene>
    <name evidence="11" type="ORF">B0A48_01376</name>
</gene>
<evidence type="ECO:0000256" key="7">
    <source>
        <dbReference type="ARBA" id="ARBA00037565"/>
    </source>
</evidence>
<evidence type="ECO:0000256" key="5">
    <source>
        <dbReference type="ARBA" id="ARBA00022989"/>
    </source>
</evidence>
<dbReference type="InParanoid" id="A0A1V8TT52"/>
<evidence type="ECO:0000256" key="6">
    <source>
        <dbReference type="ARBA" id="ARBA00023136"/>
    </source>
</evidence>
<accession>A0A1V8TT52</accession>
<keyword evidence="12" id="KW-1185">Reference proteome</keyword>
<keyword evidence="2 10" id="KW-0812">Transmembrane</keyword>
<keyword evidence="6 10" id="KW-0472">Membrane</keyword>
<evidence type="ECO:0000256" key="2">
    <source>
        <dbReference type="ARBA" id="ARBA00022692"/>
    </source>
</evidence>